<feature type="compositionally biased region" description="Acidic residues" evidence="1">
    <location>
        <begin position="55"/>
        <end position="68"/>
    </location>
</feature>
<feature type="compositionally biased region" description="Low complexity" evidence="1">
    <location>
        <begin position="162"/>
        <end position="180"/>
    </location>
</feature>
<dbReference type="InParanoid" id="A0A165DK84"/>
<organism evidence="2 3">
    <name type="scientific">Calocera cornea HHB12733</name>
    <dbReference type="NCBI Taxonomy" id="1353952"/>
    <lineage>
        <taxon>Eukaryota</taxon>
        <taxon>Fungi</taxon>
        <taxon>Dikarya</taxon>
        <taxon>Basidiomycota</taxon>
        <taxon>Agaricomycotina</taxon>
        <taxon>Dacrymycetes</taxon>
        <taxon>Dacrymycetales</taxon>
        <taxon>Dacrymycetaceae</taxon>
        <taxon>Calocera</taxon>
    </lineage>
</organism>
<proteinExistence type="predicted"/>
<feature type="region of interest" description="Disordered" evidence="1">
    <location>
        <begin position="1"/>
        <end position="225"/>
    </location>
</feature>
<name>A0A165DK84_9BASI</name>
<dbReference type="STRING" id="1353952.A0A165DK84"/>
<feature type="compositionally biased region" description="Basic residues" evidence="1">
    <location>
        <begin position="152"/>
        <end position="161"/>
    </location>
</feature>
<feature type="compositionally biased region" description="Polar residues" evidence="1">
    <location>
        <begin position="84"/>
        <end position="93"/>
    </location>
</feature>
<gene>
    <name evidence="2" type="ORF">CALCODRAFT_520353</name>
</gene>
<feature type="compositionally biased region" description="Low complexity" evidence="1">
    <location>
        <begin position="72"/>
        <end position="83"/>
    </location>
</feature>
<evidence type="ECO:0000256" key="1">
    <source>
        <dbReference type="SAM" id="MobiDB-lite"/>
    </source>
</evidence>
<evidence type="ECO:0000313" key="2">
    <source>
        <dbReference type="EMBL" id="KZT52993.1"/>
    </source>
</evidence>
<feature type="compositionally biased region" description="Pro residues" evidence="1">
    <location>
        <begin position="278"/>
        <end position="287"/>
    </location>
</feature>
<reference evidence="2 3" key="1">
    <citation type="journal article" date="2016" name="Mol. Biol. Evol.">
        <title>Comparative Genomics of Early-Diverging Mushroom-Forming Fungi Provides Insights into the Origins of Lignocellulose Decay Capabilities.</title>
        <authorList>
            <person name="Nagy L.G."/>
            <person name="Riley R."/>
            <person name="Tritt A."/>
            <person name="Adam C."/>
            <person name="Daum C."/>
            <person name="Floudas D."/>
            <person name="Sun H."/>
            <person name="Yadav J.S."/>
            <person name="Pangilinan J."/>
            <person name="Larsson K.H."/>
            <person name="Matsuura K."/>
            <person name="Barry K."/>
            <person name="Labutti K."/>
            <person name="Kuo R."/>
            <person name="Ohm R.A."/>
            <person name="Bhattacharya S.S."/>
            <person name="Shirouzu T."/>
            <person name="Yoshinaga Y."/>
            <person name="Martin F.M."/>
            <person name="Grigoriev I.V."/>
            <person name="Hibbett D.S."/>
        </authorList>
    </citation>
    <scope>NUCLEOTIDE SEQUENCE [LARGE SCALE GENOMIC DNA]</scope>
    <source>
        <strain evidence="2 3">HHB12733</strain>
    </source>
</reference>
<feature type="non-terminal residue" evidence="2">
    <location>
        <position position="816"/>
    </location>
</feature>
<feature type="compositionally biased region" description="Polar residues" evidence="1">
    <location>
        <begin position="693"/>
        <end position="704"/>
    </location>
</feature>
<dbReference type="EMBL" id="KV424049">
    <property type="protein sequence ID" value="KZT52993.1"/>
    <property type="molecule type" value="Genomic_DNA"/>
</dbReference>
<dbReference type="AlphaFoldDB" id="A0A165DK84"/>
<keyword evidence="3" id="KW-1185">Reference proteome</keyword>
<feature type="region of interest" description="Disordered" evidence="1">
    <location>
        <begin position="242"/>
        <end position="519"/>
    </location>
</feature>
<feature type="compositionally biased region" description="Basic residues" evidence="1">
    <location>
        <begin position="368"/>
        <end position="381"/>
    </location>
</feature>
<dbReference type="Proteomes" id="UP000076842">
    <property type="component" value="Unassembled WGS sequence"/>
</dbReference>
<feature type="compositionally biased region" description="Basic and acidic residues" evidence="1">
    <location>
        <begin position="459"/>
        <end position="468"/>
    </location>
</feature>
<feature type="region of interest" description="Disordered" evidence="1">
    <location>
        <begin position="550"/>
        <end position="731"/>
    </location>
</feature>
<feature type="compositionally biased region" description="Polar residues" evidence="1">
    <location>
        <begin position="22"/>
        <end position="33"/>
    </location>
</feature>
<evidence type="ECO:0000313" key="3">
    <source>
        <dbReference type="Proteomes" id="UP000076842"/>
    </source>
</evidence>
<feature type="compositionally biased region" description="Low complexity" evidence="1">
    <location>
        <begin position="407"/>
        <end position="422"/>
    </location>
</feature>
<accession>A0A165DK84</accession>
<feature type="compositionally biased region" description="Basic and acidic residues" evidence="1">
    <location>
        <begin position="291"/>
        <end position="307"/>
    </location>
</feature>
<feature type="compositionally biased region" description="Low complexity" evidence="1">
    <location>
        <begin position="436"/>
        <end position="456"/>
    </location>
</feature>
<feature type="compositionally biased region" description="Basic residues" evidence="1">
    <location>
        <begin position="594"/>
        <end position="610"/>
    </location>
</feature>
<feature type="compositionally biased region" description="Basic and acidic residues" evidence="1">
    <location>
        <begin position="242"/>
        <end position="255"/>
    </location>
</feature>
<sequence length="816" mass="90179">MSSDSDDPILLGPRHRHRRRSLTSATANATSGPSERPTKRRRLSEDALLVVESSDVGEMEELAAEDDEYWRSSPATSGPSTSAVTDNIISVSQPAPIAPLDVGPRSPSSPPLPRFGFPDLSRTPVGDRTSSILPTPSDVPLSASSALISPKHPVRSSRRSRSPSSSPLTAPPSAQSSQASIFHRLDPPILVDGPQQVIDIPPDPQPPGRVRELRPRTKKQLAPFTMDRAEYERTLRNAREAIVRDKLVARGREESQYEETQEAGKSVEAEESEDDTFMPPPSPVPRPPRTHANENEPPPKRTKRTTEDAPPAVALVDEEEIFARYGGVISDNDDPSLNLPGVTKKKHSRPEASRRPRPAPFPLPMNTHRPKPSSPHTRRRSSSTLRPSHSPALEVGNDASPSRNHDSFSLPSSPNASPAPDNGGWPTAGHHNNHENASASASRSGSNDSDNDSSQSIYLRDKDYEKMKVLSRMQPWFMVKRNLEGRTSPKTQRRPARAPSTDRTPTPEPLPPRYEDDLDTWVRYDEDDVKPPRISTRSPRVNKPTAFTVVEISDDDESSRSSDSDVEFVSATRRSPGPRMERDLIDRMLSRPTYVRKGHKPDRRPKKGHSGRTAEGHQTRIRFPVVGRTRHDDEDIPGGHDTRKRSDIHVGEAPRRRRRQHFGGSLEDDDLIFRKPTPVSRPRPADPGAAKSSVRSSVDSTTAEQSARRFQRARSSNHVILPGPLPQVSMETVPDRPPVPQASDWDLYASFSVDFGIQVLPPGIKVSPLSYIGKGRLFELLALVTSVTASDVHPRPFSGLGLVLDAEPDYPDFETK</sequence>
<feature type="compositionally biased region" description="Basic and acidic residues" evidence="1">
    <location>
        <begin position="579"/>
        <end position="589"/>
    </location>
</feature>
<feature type="compositionally biased region" description="Low complexity" evidence="1">
    <location>
        <begin position="382"/>
        <end position="391"/>
    </location>
</feature>
<protein>
    <submittedName>
        <fullName evidence="2">Uncharacterized protein</fullName>
    </submittedName>
</protein>
<feature type="compositionally biased region" description="Basic and acidic residues" evidence="1">
    <location>
        <begin position="629"/>
        <end position="654"/>
    </location>
</feature>